<evidence type="ECO:0000313" key="2">
    <source>
        <dbReference type="EMBL" id="SVC18366.1"/>
    </source>
</evidence>
<evidence type="ECO:0000259" key="1">
    <source>
        <dbReference type="PROSITE" id="PS51686"/>
    </source>
</evidence>
<sequence length="30" mass="3256">MDPGIGVLHNACSLLSDANERVTREVNMRG</sequence>
<proteinExistence type="predicted"/>
<dbReference type="AlphaFoldDB" id="A0A382K2Z1"/>
<protein>
    <recommendedName>
        <fullName evidence="1">SAM-dependent MTase RsmB/NOP-type domain-containing protein</fullName>
    </recommendedName>
</protein>
<dbReference type="EMBL" id="UINC01077851">
    <property type="protein sequence ID" value="SVC18366.1"/>
    <property type="molecule type" value="Genomic_DNA"/>
</dbReference>
<organism evidence="2">
    <name type="scientific">marine metagenome</name>
    <dbReference type="NCBI Taxonomy" id="408172"/>
    <lineage>
        <taxon>unclassified sequences</taxon>
        <taxon>metagenomes</taxon>
        <taxon>ecological metagenomes</taxon>
    </lineage>
</organism>
<feature type="non-terminal residue" evidence="2">
    <location>
        <position position="30"/>
    </location>
</feature>
<feature type="domain" description="SAM-dependent MTase RsmB/NOP-type" evidence="1">
    <location>
        <begin position="1"/>
        <end position="30"/>
    </location>
</feature>
<dbReference type="PROSITE" id="PS51686">
    <property type="entry name" value="SAM_MT_RSMB_NOP"/>
    <property type="match status" value="1"/>
</dbReference>
<name>A0A382K2Z1_9ZZZZ</name>
<dbReference type="InterPro" id="IPR001678">
    <property type="entry name" value="MeTrfase_RsmB-F_NOP2_dom"/>
</dbReference>
<dbReference type="GO" id="GO:0008168">
    <property type="term" value="F:methyltransferase activity"/>
    <property type="evidence" value="ECO:0007669"/>
    <property type="project" value="InterPro"/>
</dbReference>
<gene>
    <name evidence="2" type="ORF">METZ01_LOCUS271220</name>
</gene>
<reference evidence="2" key="1">
    <citation type="submission" date="2018-05" db="EMBL/GenBank/DDBJ databases">
        <authorList>
            <person name="Lanie J.A."/>
            <person name="Ng W.-L."/>
            <person name="Kazmierczak K.M."/>
            <person name="Andrzejewski T.M."/>
            <person name="Davidsen T.M."/>
            <person name="Wayne K.J."/>
            <person name="Tettelin H."/>
            <person name="Glass J.I."/>
            <person name="Rusch D."/>
            <person name="Podicherti R."/>
            <person name="Tsui H.-C.T."/>
            <person name="Winkler M.E."/>
        </authorList>
    </citation>
    <scope>NUCLEOTIDE SEQUENCE</scope>
</reference>
<accession>A0A382K2Z1</accession>